<dbReference type="AlphaFoldDB" id="A0AAW1U8V9"/>
<evidence type="ECO:0000313" key="1">
    <source>
        <dbReference type="EMBL" id="KAK9879379.1"/>
    </source>
</evidence>
<reference evidence="1 2" key="1">
    <citation type="submission" date="2023-03" db="EMBL/GenBank/DDBJ databases">
        <title>Genome insight into feeding habits of ladybird beetles.</title>
        <authorList>
            <person name="Li H.-S."/>
            <person name="Huang Y.-H."/>
            <person name="Pang H."/>
        </authorList>
    </citation>
    <scope>NUCLEOTIDE SEQUENCE [LARGE SCALE GENOMIC DNA]</scope>
    <source>
        <strain evidence="1">SYSU_2023b</strain>
        <tissue evidence="1">Whole body</tissue>
    </source>
</reference>
<evidence type="ECO:0000313" key="2">
    <source>
        <dbReference type="Proteomes" id="UP001431783"/>
    </source>
</evidence>
<dbReference type="Proteomes" id="UP001431783">
    <property type="component" value="Unassembled WGS sequence"/>
</dbReference>
<dbReference type="EMBL" id="JARQZJ010000062">
    <property type="protein sequence ID" value="KAK9879379.1"/>
    <property type="molecule type" value="Genomic_DNA"/>
</dbReference>
<gene>
    <name evidence="1" type="ORF">WA026_006451</name>
</gene>
<keyword evidence="2" id="KW-1185">Reference proteome</keyword>
<sequence length="113" mass="12934">MASFLPCQKSRRGQMNSKFTKNPYLSYLSARCVYRLRLSESLFHAWKPMNGQTEYLILSEDGVVLSFSGEFENDEGSATILMDIITLNSQLALFWCLTRRGLQTQNSKTDSHI</sequence>
<protein>
    <submittedName>
        <fullName evidence="1">Uncharacterized protein</fullName>
    </submittedName>
</protein>
<accession>A0AAW1U8V9</accession>
<name>A0AAW1U8V9_9CUCU</name>
<comment type="caution">
    <text evidence="1">The sequence shown here is derived from an EMBL/GenBank/DDBJ whole genome shotgun (WGS) entry which is preliminary data.</text>
</comment>
<organism evidence="1 2">
    <name type="scientific">Henosepilachna vigintioctopunctata</name>
    <dbReference type="NCBI Taxonomy" id="420089"/>
    <lineage>
        <taxon>Eukaryota</taxon>
        <taxon>Metazoa</taxon>
        <taxon>Ecdysozoa</taxon>
        <taxon>Arthropoda</taxon>
        <taxon>Hexapoda</taxon>
        <taxon>Insecta</taxon>
        <taxon>Pterygota</taxon>
        <taxon>Neoptera</taxon>
        <taxon>Endopterygota</taxon>
        <taxon>Coleoptera</taxon>
        <taxon>Polyphaga</taxon>
        <taxon>Cucujiformia</taxon>
        <taxon>Coccinelloidea</taxon>
        <taxon>Coccinellidae</taxon>
        <taxon>Epilachninae</taxon>
        <taxon>Epilachnini</taxon>
        <taxon>Henosepilachna</taxon>
    </lineage>
</organism>
<proteinExistence type="predicted"/>